<accession>A0A937IGP6</accession>
<protein>
    <submittedName>
        <fullName evidence="4">Glycosyltransferase</fullName>
    </submittedName>
</protein>
<dbReference type="PANTHER" id="PTHR46401:SF2">
    <property type="entry name" value="GLYCOSYLTRANSFERASE WBBK-RELATED"/>
    <property type="match status" value="1"/>
</dbReference>
<keyword evidence="1" id="KW-0808">Transferase</keyword>
<feature type="domain" description="Glycosyltransferase subfamily 4-like N-terminal" evidence="3">
    <location>
        <begin position="18"/>
        <end position="219"/>
    </location>
</feature>
<evidence type="ECO:0000259" key="2">
    <source>
        <dbReference type="Pfam" id="PF00534"/>
    </source>
</evidence>
<dbReference type="AlphaFoldDB" id="A0A937IGP6"/>
<dbReference type="EMBL" id="JADHQA010000003">
    <property type="protein sequence ID" value="MBL6819839.1"/>
    <property type="molecule type" value="Genomic_DNA"/>
</dbReference>
<dbReference type="GO" id="GO:0016757">
    <property type="term" value="F:glycosyltransferase activity"/>
    <property type="evidence" value="ECO:0007669"/>
    <property type="project" value="InterPro"/>
</dbReference>
<comment type="caution">
    <text evidence="4">The sequence shown here is derived from an EMBL/GenBank/DDBJ whole genome shotgun (WGS) entry which is preliminary data.</text>
</comment>
<proteinExistence type="predicted"/>
<dbReference type="InterPro" id="IPR001296">
    <property type="entry name" value="Glyco_trans_1"/>
</dbReference>
<dbReference type="InterPro" id="IPR028098">
    <property type="entry name" value="Glyco_trans_4-like_N"/>
</dbReference>
<dbReference type="SUPFAM" id="SSF53756">
    <property type="entry name" value="UDP-Glycosyltransferase/glycogen phosphorylase"/>
    <property type="match status" value="1"/>
</dbReference>
<reference evidence="4" key="1">
    <citation type="submission" date="2020-10" db="EMBL/GenBank/DDBJ databases">
        <title>Microbiome of the Black Sea water column analyzed by genome centric metagenomics.</title>
        <authorList>
            <person name="Cabello-Yeves P.J."/>
            <person name="Callieri C."/>
            <person name="Picazo A."/>
            <person name="Mehrshad M."/>
            <person name="Haro-Moreno J.M."/>
            <person name="Roda-Garcia J."/>
            <person name="Dzembekova N."/>
            <person name="Slabakova V."/>
            <person name="Slabakova N."/>
            <person name="Moncheva S."/>
            <person name="Rodriguez-Valera F."/>
        </authorList>
    </citation>
    <scope>NUCLEOTIDE SEQUENCE</scope>
    <source>
        <strain evidence="4">BS307-5m-G47</strain>
    </source>
</reference>
<evidence type="ECO:0000256" key="1">
    <source>
        <dbReference type="ARBA" id="ARBA00022679"/>
    </source>
</evidence>
<dbReference type="Pfam" id="PF00534">
    <property type="entry name" value="Glycos_transf_1"/>
    <property type="match status" value="1"/>
</dbReference>
<organism evidence="4 5">
    <name type="scientific">SAR86 cluster bacterium</name>
    <dbReference type="NCBI Taxonomy" id="2030880"/>
    <lineage>
        <taxon>Bacteria</taxon>
        <taxon>Pseudomonadati</taxon>
        <taxon>Pseudomonadota</taxon>
        <taxon>Gammaproteobacteria</taxon>
        <taxon>SAR86 cluster</taxon>
    </lineage>
</organism>
<gene>
    <name evidence="4" type="ORF">ISQ61_01170</name>
</gene>
<feature type="domain" description="Glycosyl transferase family 1" evidence="2">
    <location>
        <begin position="230"/>
        <end position="379"/>
    </location>
</feature>
<evidence type="ECO:0000259" key="3">
    <source>
        <dbReference type="Pfam" id="PF13439"/>
    </source>
</evidence>
<dbReference type="Gene3D" id="3.40.50.2000">
    <property type="entry name" value="Glycogen Phosphorylase B"/>
    <property type="match status" value="2"/>
</dbReference>
<dbReference type="PANTHER" id="PTHR46401">
    <property type="entry name" value="GLYCOSYLTRANSFERASE WBBK-RELATED"/>
    <property type="match status" value="1"/>
</dbReference>
<evidence type="ECO:0000313" key="5">
    <source>
        <dbReference type="Proteomes" id="UP000704935"/>
    </source>
</evidence>
<dbReference type="CDD" id="cd03809">
    <property type="entry name" value="GT4_MtfB-like"/>
    <property type="match status" value="1"/>
</dbReference>
<dbReference type="Pfam" id="PF13439">
    <property type="entry name" value="Glyco_transf_4"/>
    <property type="match status" value="1"/>
</dbReference>
<evidence type="ECO:0000313" key="4">
    <source>
        <dbReference type="EMBL" id="MBL6819839.1"/>
    </source>
</evidence>
<sequence length="411" mass="47168">MKKLNLAFLSYRSSPLSGGQGIYLKNACESLTKIGHKVTVFSGTPLPELNETIRLIQIDTPGYFETFDFNERLKIFLSLPQKNYTELDDFFRTMSGAFSEPILFGKRLVNNKEFQSLSSSFDIFHDNQSISKYPAFMHDKLITTLHHPIHIDRDLDLKYEKNFFSRMAIKRWYSFLGNHEKNLRQSRLIITPSNCSKTDIERFFKVSRKNIEVLWNGINKINFDVSAKKEFEYKLVTIVSSDVPMKNLSNLIKGFSIAKKTKKGLTLTIIGDIRDKNKELIDHLNLTSSINHKPKIPNKELVAELQKSDIGVLASLYEGFGFPLIEMMSVGLPVIVSNNGSLPELMGDAGLTFNPEDITDLAKKIIQICDDAYLRENLVSLSIQRRDDFFDWDEYAMKLTKLYQKVINGYI</sequence>
<dbReference type="GO" id="GO:0009103">
    <property type="term" value="P:lipopolysaccharide biosynthetic process"/>
    <property type="evidence" value="ECO:0007669"/>
    <property type="project" value="TreeGrafter"/>
</dbReference>
<name>A0A937IGP6_9GAMM</name>
<dbReference type="Proteomes" id="UP000704935">
    <property type="component" value="Unassembled WGS sequence"/>
</dbReference>